<feature type="active site" description="Proton acceptor" evidence="16">
    <location>
        <position position="96"/>
    </location>
</feature>
<dbReference type="GO" id="GO:0046872">
    <property type="term" value="F:metal ion binding"/>
    <property type="evidence" value="ECO:0007669"/>
    <property type="project" value="UniProtKB-KW"/>
</dbReference>
<dbReference type="InterPro" id="IPR043129">
    <property type="entry name" value="ATPase_NBD"/>
</dbReference>
<comment type="caution">
    <text evidence="17">The sequence shown here is derived from an EMBL/GenBank/DDBJ whole genome shotgun (WGS) entry which is preliminary data.</text>
</comment>
<evidence type="ECO:0000256" key="5">
    <source>
        <dbReference type="ARBA" id="ARBA00011738"/>
    </source>
</evidence>
<gene>
    <name evidence="16" type="primary">coaX</name>
    <name evidence="17" type="ORF">H9888_03495</name>
</gene>
<protein>
    <recommendedName>
        <fullName evidence="15 16">Type III pantothenate kinase</fullName>
        <ecNumber evidence="6 16">2.7.1.33</ecNumber>
    </recommendedName>
    <alternativeName>
        <fullName evidence="16">PanK-III</fullName>
    </alternativeName>
    <alternativeName>
        <fullName evidence="16">Pantothenic acid kinase</fullName>
    </alternativeName>
</protein>
<dbReference type="GO" id="GO:0015937">
    <property type="term" value="P:coenzyme A biosynthetic process"/>
    <property type="evidence" value="ECO:0007669"/>
    <property type="project" value="UniProtKB-UniRule"/>
</dbReference>
<dbReference type="HAMAP" id="MF_01274">
    <property type="entry name" value="Pantothen_kinase_3"/>
    <property type="match status" value="1"/>
</dbReference>
<dbReference type="AlphaFoldDB" id="A0A9D1TXP9"/>
<comment type="subcellular location">
    <subcellularLocation>
        <location evidence="3 16">Cytoplasm</location>
    </subcellularLocation>
</comment>
<feature type="binding site" evidence="16">
    <location>
        <begin position="6"/>
        <end position="13"/>
    </location>
    <ligand>
        <name>ATP</name>
        <dbReference type="ChEBI" id="CHEBI:30616"/>
    </ligand>
</feature>
<evidence type="ECO:0000313" key="18">
    <source>
        <dbReference type="Proteomes" id="UP000823926"/>
    </source>
</evidence>
<proteinExistence type="inferred from homology"/>
<dbReference type="EC" id="2.7.1.33" evidence="6 16"/>
<dbReference type="GO" id="GO:0005524">
    <property type="term" value="F:ATP binding"/>
    <property type="evidence" value="ECO:0007669"/>
    <property type="project" value="UniProtKB-UniRule"/>
</dbReference>
<dbReference type="Gene3D" id="3.30.420.40">
    <property type="match status" value="1"/>
</dbReference>
<keyword evidence="11 16" id="KW-0067">ATP-binding</keyword>
<evidence type="ECO:0000256" key="13">
    <source>
        <dbReference type="ARBA" id="ARBA00022993"/>
    </source>
</evidence>
<evidence type="ECO:0000256" key="1">
    <source>
        <dbReference type="ARBA" id="ARBA00001206"/>
    </source>
</evidence>
<keyword evidence="9 16" id="KW-0547">Nucleotide-binding</keyword>
<feature type="binding site" evidence="16">
    <location>
        <position position="120"/>
    </location>
    <ligand>
        <name>ATP</name>
        <dbReference type="ChEBI" id="CHEBI:30616"/>
    </ligand>
</feature>
<evidence type="ECO:0000256" key="2">
    <source>
        <dbReference type="ARBA" id="ARBA00001958"/>
    </source>
</evidence>
<evidence type="ECO:0000256" key="11">
    <source>
        <dbReference type="ARBA" id="ARBA00022840"/>
    </source>
</evidence>
<dbReference type="GO" id="GO:0005737">
    <property type="term" value="C:cytoplasm"/>
    <property type="evidence" value="ECO:0007669"/>
    <property type="project" value="UniProtKB-SubCell"/>
</dbReference>
<reference evidence="17" key="2">
    <citation type="submission" date="2021-04" db="EMBL/GenBank/DDBJ databases">
        <authorList>
            <person name="Gilroy R."/>
        </authorList>
    </citation>
    <scope>NUCLEOTIDE SEQUENCE</scope>
    <source>
        <strain evidence="17">ChiBcec15-1070</strain>
    </source>
</reference>
<evidence type="ECO:0000313" key="17">
    <source>
        <dbReference type="EMBL" id="HIW10546.1"/>
    </source>
</evidence>
<evidence type="ECO:0000256" key="8">
    <source>
        <dbReference type="ARBA" id="ARBA00022679"/>
    </source>
</evidence>
<accession>A0A9D1TXP9</accession>
<comment type="function">
    <text evidence="16">Catalyzes the phosphorylation of pantothenate (Pan), the first step in CoA biosynthesis.</text>
</comment>
<keyword evidence="12 16" id="KW-0630">Potassium</keyword>
<feature type="binding site" evidence="16">
    <location>
        <position position="117"/>
    </location>
    <ligand>
        <name>K(+)</name>
        <dbReference type="ChEBI" id="CHEBI:29103"/>
    </ligand>
</feature>
<feature type="binding site" evidence="16">
    <location>
        <position position="172"/>
    </location>
    <ligand>
        <name>substrate</name>
    </ligand>
</feature>
<comment type="subunit">
    <text evidence="5 16">Homodimer.</text>
</comment>
<comment type="similarity">
    <text evidence="14 16">Belongs to the type III pantothenate kinase family.</text>
</comment>
<dbReference type="SUPFAM" id="SSF53067">
    <property type="entry name" value="Actin-like ATPase domain"/>
    <property type="match status" value="2"/>
</dbReference>
<dbReference type="PANTHER" id="PTHR34265:SF1">
    <property type="entry name" value="TYPE III PANTOTHENATE KINASE"/>
    <property type="match status" value="1"/>
</dbReference>
<dbReference type="Pfam" id="PF03309">
    <property type="entry name" value="Pan_kinase"/>
    <property type="match status" value="1"/>
</dbReference>
<evidence type="ECO:0000256" key="14">
    <source>
        <dbReference type="ARBA" id="ARBA00038036"/>
    </source>
</evidence>
<comment type="cofactor">
    <cofactor evidence="16">
        <name>NH4(+)</name>
        <dbReference type="ChEBI" id="CHEBI:28938"/>
    </cofactor>
    <cofactor evidence="16">
        <name>K(+)</name>
        <dbReference type="ChEBI" id="CHEBI:29103"/>
    </cofactor>
    <text evidence="16">A monovalent cation. Ammonium or potassium.</text>
</comment>
<evidence type="ECO:0000256" key="9">
    <source>
        <dbReference type="ARBA" id="ARBA00022741"/>
    </source>
</evidence>
<evidence type="ECO:0000256" key="6">
    <source>
        <dbReference type="ARBA" id="ARBA00012102"/>
    </source>
</evidence>
<dbReference type="Proteomes" id="UP000823926">
    <property type="component" value="Unassembled WGS sequence"/>
</dbReference>
<keyword evidence="10 16" id="KW-0418">Kinase</keyword>
<name>A0A9D1TXP9_9BACT</name>
<sequence length="243" mass="26689">MNLIIDIGNTFAKTAVMERSEILHKTVARELSCTALEEVLHTHPAIDRAILSTTRNPDPAIEAYLQEHVPCFVRFTPATPVPLVNRYATPETLGADRLAAAVGAWDIAPERELLIVDLGSAITLDRVSAAGEYLGGNISPGMAMRFEALHRLTDRLPLCTTPQHVDLTGTSTRNAIESGVVLGILHEIEGYIDRLGEKNETLTVFFAGRDANFFAEKVKKPIFVAYDLVIKGLNRILEYNAQP</sequence>
<feature type="binding site" evidence="16">
    <location>
        <begin position="94"/>
        <end position="97"/>
    </location>
    <ligand>
        <name>substrate</name>
    </ligand>
</feature>
<keyword evidence="16" id="KW-0479">Metal-binding</keyword>
<evidence type="ECO:0000256" key="15">
    <source>
        <dbReference type="ARBA" id="ARBA00040883"/>
    </source>
</evidence>
<dbReference type="EMBL" id="DXHL01000019">
    <property type="protein sequence ID" value="HIW10546.1"/>
    <property type="molecule type" value="Genomic_DNA"/>
</dbReference>
<dbReference type="PANTHER" id="PTHR34265">
    <property type="entry name" value="TYPE III PANTOTHENATE KINASE"/>
    <property type="match status" value="1"/>
</dbReference>
<evidence type="ECO:0000256" key="4">
    <source>
        <dbReference type="ARBA" id="ARBA00005225"/>
    </source>
</evidence>
<comment type="cofactor">
    <cofactor evidence="2">
        <name>K(+)</name>
        <dbReference type="ChEBI" id="CHEBI:29103"/>
    </cofactor>
</comment>
<keyword evidence="7 16" id="KW-0963">Cytoplasm</keyword>
<dbReference type="GO" id="GO:0004594">
    <property type="term" value="F:pantothenate kinase activity"/>
    <property type="evidence" value="ECO:0007669"/>
    <property type="project" value="UniProtKB-UniRule"/>
</dbReference>
<keyword evidence="8 16" id="KW-0808">Transferase</keyword>
<evidence type="ECO:0000256" key="12">
    <source>
        <dbReference type="ARBA" id="ARBA00022958"/>
    </source>
</evidence>
<keyword evidence="13 16" id="KW-0173">Coenzyme A biosynthesis</keyword>
<evidence type="ECO:0000256" key="7">
    <source>
        <dbReference type="ARBA" id="ARBA00022490"/>
    </source>
</evidence>
<organism evidence="17 18">
    <name type="scientific">Candidatus Rikenella faecigallinarum</name>
    <dbReference type="NCBI Taxonomy" id="2838745"/>
    <lineage>
        <taxon>Bacteria</taxon>
        <taxon>Pseudomonadati</taxon>
        <taxon>Bacteroidota</taxon>
        <taxon>Bacteroidia</taxon>
        <taxon>Bacteroidales</taxon>
        <taxon>Rikenellaceae</taxon>
        <taxon>Rikenella</taxon>
    </lineage>
</organism>
<evidence type="ECO:0000256" key="3">
    <source>
        <dbReference type="ARBA" id="ARBA00004496"/>
    </source>
</evidence>
<comment type="catalytic activity">
    <reaction evidence="1 16">
        <text>(R)-pantothenate + ATP = (R)-4'-phosphopantothenate + ADP + H(+)</text>
        <dbReference type="Rhea" id="RHEA:16373"/>
        <dbReference type="ChEBI" id="CHEBI:10986"/>
        <dbReference type="ChEBI" id="CHEBI:15378"/>
        <dbReference type="ChEBI" id="CHEBI:29032"/>
        <dbReference type="ChEBI" id="CHEBI:30616"/>
        <dbReference type="ChEBI" id="CHEBI:456216"/>
        <dbReference type="EC" id="2.7.1.33"/>
    </reaction>
</comment>
<evidence type="ECO:0000256" key="10">
    <source>
        <dbReference type="ARBA" id="ARBA00022777"/>
    </source>
</evidence>
<reference evidence="17" key="1">
    <citation type="journal article" date="2021" name="PeerJ">
        <title>Extensive microbial diversity within the chicken gut microbiome revealed by metagenomics and culture.</title>
        <authorList>
            <person name="Gilroy R."/>
            <person name="Ravi A."/>
            <person name="Getino M."/>
            <person name="Pursley I."/>
            <person name="Horton D.L."/>
            <person name="Alikhan N.F."/>
            <person name="Baker D."/>
            <person name="Gharbi K."/>
            <person name="Hall N."/>
            <person name="Watson M."/>
            <person name="Adriaenssens E.M."/>
            <person name="Foster-Nyarko E."/>
            <person name="Jarju S."/>
            <person name="Secka A."/>
            <person name="Antonio M."/>
            <person name="Oren A."/>
            <person name="Chaudhuri R.R."/>
            <person name="La Ragione R."/>
            <person name="Hildebrand F."/>
            <person name="Pallen M.J."/>
        </authorList>
    </citation>
    <scope>NUCLEOTIDE SEQUENCE</scope>
    <source>
        <strain evidence="17">ChiBcec15-1070</strain>
    </source>
</reference>
<dbReference type="InterPro" id="IPR004619">
    <property type="entry name" value="Type_III_PanK"/>
</dbReference>
<evidence type="ECO:0000256" key="16">
    <source>
        <dbReference type="HAMAP-Rule" id="MF_01274"/>
    </source>
</evidence>
<dbReference type="NCBIfam" id="TIGR00671">
    <property type="entry name" value="baf"/>
    <property type="match status" value="1"/>
</dbReference>
<comment type="pathway">
    <text evidence="4 16">Cofactor biosynthesis; coenzyme A biosynthesis; CoA from (R)-pantothenate: step 1/5.</text>
</comment>
<dbReference type="CDD" id="cd24015">
    <property type="entry name" value="ASKHA_NBD_PanK-III"/>
    <property type="match status" value="1"/>
</dbReference>
<feature type="binding site" evidence="16">
    <location>
        <position position="87"/>
    </location>
    <ligand>
        <name>substrate</name>
    </ligand>
</feature>